<organism evidence="1">
    <name type="scientific">Anguilla anguilla</name>
    <name type="common">European freshwater eel</name>
    <name type="synonym">Muraena anguilla</name>
    <dbReference type="NCBI Taxonomy" id="7936"/>
    <lineage>
        <taxon>Eukaryota</taxon>
        <taxon>Metazoa</taxon>
        <taxon>Chordata</taxon>
        <taxon>Craniata</taxon>
        <taxon>Vertebrata</taxon>
        <taxon>Euteleostomi</taxon>
        <taxon>Actinopterygii</taxon>
        <taxon>Neopterygii</taxon>
        <taxon>Teleostei</taxon>
        <taxon>Anguilliformes</taxon>
        <taxon>Anguillidae</taxon>
        <taxon>Anguilla</taxon>
    </lineage>
</organism>
<evidence type="ECO:0000313" key="1">
    <source>
        <dbReference type="EMBL" id="JAH09340.1"/>
    </source>
</evidence>
<reference evidence="1" key="1">
    <citation type="submission" date="2014-11" db="EMBL/GenBank/DDBJ databases">
        <authorList>
            <person name="Amaro Gonzalez C."/>
        </authorList>
    </citation>
    <scope>NUCLEOTIDE SEQUENCE</scope>
</reference>
<proteinExistence type="predicted"/>
<dbReference type="AlphaFoldDB" id="A0A0E9PZ51"/>
<reference evidence="1" key="2">
    <citation type="journal article" date="2015" name="Fish Shellfish Immunol.">
        <title>Early steps in the European eel (Anguilla anguilla)-Vibrio vulnificus interaction in the gills: Role of the RtxA13 toxin.</title>
        <authorList>
            <person name="Callol A."/>
            <person name="Pajuelo D."/>
            <person name="Ebbesson L."/>
            <person name="Teles M."/>
            <person name="MacKenzie S."/>
            <person name="Amaro C."/>
        </authorList>
    </citation>
    <scope>NUCLEOTIDE SEQUENCE</scope>
</reference>
<dbReference type="EMBL" id="GBXM01099237">
    <property type="protein sequence ID" value="JAH09340.1"/>
    <property type="molecule type" value="Transcribed_RNA"/>
</dbReference>
<sequence>MLFFRMGCYHFFQGNCKCVYFKT</sequence>
<protein>
    <submittedName>
        <fullName evidence="1">Uncharacterized protein</fullName>
    </submittedName>
</protein>
<name>A0A0E9PZ51_ANGAN</name>
<accession>A0A0E9PZ51</accession>